<organism evidence="1 2">
    <name type="scientific">Paraglaciecola mesophila KMM 241</name>
    <dbReference type="NCBI Taxonomy" id="1128912"/>
    <lineage>
        <taxon>Bacteria</taxon>
        <taxon>Pseudomonadati</taxon>
        <taxon>Pseudomonadota</taxon>
        <taxon>Gammaproteobacteria</taxon>
        <taxon>Alteromonadales</taxon>
        <taxon>Alteromonadaceae</taxon>
        <taxon>Paraglaciecola</taxon>
    </lineage>
</organism>
<evidence type="ECO:0000313" key="2">
    <source>
        <dbReference type="Proteomes" id="UP000006263"/>
    </source>
</evidence>
<dbReference type="Proteomes" id="UP000006263">
    <property type="component" value="Unassembled WGS sequence"/>
</dbReference>
<gene>
    <name evidence="1" type="ORF">GMES_2986</name>
</gene>
<reference evidence="1 2" key="1">
    <citation type="journal article" date="2017" name="Antonie Van Leeuwenhoek">
        <title>Rhizobium rhizosphaerae sp. nov., a novel species isolated from rice rhizosphere.</title>
        <authorList>
            <person name="Zhao J.J."/>
            <person name="Zhang J."/>
            <person name="Zhang R.J."/>
            <person name="Zhang C.W."/>
            <person name="Yin H.Q."/>
            <person name="Zhang X.X."/>
        </authorList>
    </citation>
    <scope>NUCLEOTIDE SEQUENCE [LARGE SCALE GENOMIC DNA]</scope>
    <source>
        <strain evidence="1 2">KMM 241</strain>
    </source>
</reference>
<comment type="caution">
    <text evidence="1">The sequence shown here is derived from an EMBL/GenBank/DDBJ whole genome shotgun (WGS) entry which is preliminary data.</text>
</comment>
<protein>
    <submittedName>
        <fullName evidence="1">Uncharacterized protein</fullName>
    </submittedName>
</protein>
<name>K6YMQ4_9ALTE</name>
<dbReference type="EMBL" id="BAEP01000058">
    <property type="protein sequence ID" value="GAC25276.1"/>
    <property type="molecule type" value="Genomic_DNA"/>
</dbReference>
<evidence type="ECO:0000313" key="1">
    <source>
        <dbReference type="EMBL" id="GAC25276.1"/>
    </source>
</evidence>
<dbReference type="AlphaFoldDB" id="K6YMQ4"/>
<sequence length="84" mass="9258">MVFIGSGKVSSSINAKLCSQAKPFVAVEVIASPLQELTDFSTPNKNAQALFPLKTIFRCDVLKRITRRTSQKVDQIEQVTQVSC</sequence>
<proteinExistence type="predicted"/>
<accession>K6YMQ4</accession>